<dbReference type="Pfam" id="PF07714">
    <property type="entry name" value="PK_Tyr_Ser-Thr"/>
    <property type="match status" value="1"/>
</dbReference>
<keyword evidence="6" id="KW-0472">Membrane</keyword>
<keyword evidence="2 4" id="KW-0547">Nucleotide-binding</keyword>
<dbReference type="InterPro" id="IPR051681">
    <property type="entry name" value="Ser/Thr_Kinases-Pseudokinases"/>
</dbReference>
<keyword evidence="6" id="KW-0812">Transmembrane</keyword>
<dbReference type="InterPro" id="IPR032675">
    <property type="entry name" value="LRR_dom_sf"/>
</dbReference>
<evidence type="ECO:0000313" key="10">
    <source>
        <dbReference type="Proteomes" id="UP000332933"/>
    </source>
</evidence>
<evidence type="ECO:0000256" key="4">
    <source>
        <dbReference type="PROSITE-ProRule" id="PRU10141"/>
    </source>
</evidence>
<keyword evidence="6" id="KW-1133">Transmembrane helix</keyword>
<feature type="region of interest" description="Disordered" evidence="5">
    <location>
        <begin position="354"/>
        <end position="375"/>
    </location>
</feature>
<evidence type="ECO:0000256" key="1">
    <source>
        <dbReference type="ARBA" id="ARBA00022527"/>
    </source>
</evidence>
<keyword evidence="10" id="KW-1185">Reference proteome</keyword>
<accession>A0A485KS28</accession>
<dbReference type="GO" id="GO:0005524">
    <property type="term" value="F:ATP binding"/>
    <property type="evidence" value="ECO:0007669"/>
    <property type="project" value="UniProtKB-UniRule"/>
</dbReference>
<evidence type="ECO:0000259" key="7">
    <source>
        <dbReference type="PROSITE" id="PS50011"/>
    </source>
</evidence>
<sequence length="671" mass="74879">MGASIVAPESPSACPYAQLPPAAQHVAVWDRALCGPNETSACVVDGACRRLGRASDVYWDAIGSYMGVPLNQSYMMFQGDGKPINIDLAAFPSHVNELSFTNIPFNLSSSIQWSSNITSLTIQIANLNAIPPVPPSVQLLFLGVNALNNVTQLRALPPTVQKLSLENNNFTALSDLDWRNMTKVYLLKNPNLRAISNVQFSRSIRQLNMDNLTLERWIMDNSTFLALNSTLRPNTTVDDATQAGGKLFAGYNYYGLSIRTDPTECETSNGVLQELWPDKTQRRFEFSTTVYTVCVLKDKMTTHAPMAILTPPPKDTIEIVTKHTLPTRTLVGLAVGIFIALFFVYWCCRRNHASSRKPERDSPRSPPPYYGSATPRHHAQSLDLLTELALLEPLRIDCAAVIISNEAHHLGSGAFANVVVGHFQGQRVAVKALQNDHATPRQIQSFIDEIKLMATFDSPCIVKLIGATWTRPSDLRCVMECMDRGDLREYLESQTPETYSWPHKIASIRAIADGLAYLHSFKVIHRDLKSRNVLLDSTHGTKLADFGVSKEEVETTMTAGIGTYRWMAPEVLQDRHYTVAADIYSFGAILSEFDTHRVPFYHLTRPGSGEPLVESAILLKVVQDRMMPLFSTDCPAWIHDMAIQCLDHNPKQRPTAMELSHLIRRRMRDAL</sequence>
<dbReference type="PROSITE" id="PS00108">
    <property type="entry name" value="PROTEIN_KINASE_ST"/>
    <property type="match status" value="1"/>
</dbReference>
<dbReference type="InterPro" id="IPR000719">
    <property type="entry name" value="Prot_kinase_dom"/>
</dbReference>
<dbReference type="InterPro" id="IPR001245">
    <property type="entry name" value="Ser-Thr/Tyr_kinase_cat_dom"/>
</dbReference>
<evidence type="ECO:0000313" key="8">
    <source>
        <dbReference type="EMBL" id="KAF0698232.1"/>
    </source>
</evidence>
<evidence type="ECO:0000256" key="3">
    <source>
        <dbReference type="ARBA" id="ARBA00022840"/>
    </source>
</evidence>
<dbReference type="InterPro" id="IPR011009">
    <property type="entry name" value="Kinase-like_dom_sf"/>
</dbReference>
<evidence type="ECO:0000256" key="5">
    <source>
        <dbReference type="SAM" id="MobiDB-lite"/>
    </source>
</evidence>
<dbReference type="PANTHER" id="PTHR44329">
    <property type="entry name" value="SERINE/THREONINE-PROTEIN KINASE TNNI3K-RELATED"/>
    <property type="match status" value="1"/>
</dbReference>
<dbReference type="PRINTS" id="PR00109">
    <property type="entry name" value="TYRKINASE"/>
</dbReference>
<dbReference type="InterPro" id="IPR017441">
    <property type="entry name" value="Protein_kinase_ATP_BS"/>
</dbReference>
<dbReference type="PROSITE" id="PS00107">
    <property type="entry name" value="PROTEIN_KINASE_ATP"/>
    <property type="match status" value="1"/>
</dbReference>
<organism evidence="9 10">
    <name type="scientific">Aphanomyces stellatus</name>
    <dbReference type="NCBI Taxonomy" id="120398"/>
    <lineage>
        <taxon>Eukaryota</taxon>
        <taxon>Sar</taxon>
        <taxon>Stramenopiles</taxon>
        <taxon>Oomycota</taxon>
        <taxon>Saprolegniomycetes</taxon>
        <taxon>Saprolegniales</taxon>
        <taxon>Verrucalvaceae</taxon>
        <taxon>Aphanomyces</taxon>
    </lineage>
</organism>
<dbReference type="SMART" id="SM00220">
    <property type="entry name" value="S_TKc"/>
    <property type="match status" value="1"/>
</dbReference>
<evidence type="ECO:0000313" key="9">
    <source>
        <dbReference type="EMBL" id="VFT88003.1"/>
    </source>
</evidence>
<feature type="domain" description="Protein kinase" evidence="7">
    <location>
        <begin position="404"/>
        <end position="664"/>
    </location>
</feature>
<keyword evidence="1" id="KW-0418">Kinase</keyword>
<dbReference type="EMBL" id="CAADRA010005276">
    <property type="protein sequence ID" value="VFT88003.1"/>
    <property type="molecule type" value="Genomic_DNA"/>
</dbReference>
<reference evidence="9 10" key="1">
    <citation type="submission" date="2019-03" db="EMBL/GenBank/DDBJ databases">
        <authorList>
            <person name="Gaulin E."/>
            <person name="Dumas B."/>
        </authorList>
    </citation>
    <scope>NUCLEOTIDE SEQUENCE [LARGE SCALE GENOMIC DNA]</scope>
    <source>
        <strain evidence="9">CBS 568.67</strain>
    </source>
</reference>
<evidence type="ECO:0000256" key="6">
    <source>
        <dbReference type="SAM" id="Phobius"/>
    </source>
</evidence>
<proteinExistence type="predicted"/>
<dbReference type="Gene3D" id="3.30.200.20">
    <property type="entry name" value="Phosphorylase Kinase, domain 1"/>
    <property type="match status" value="1"/>
</dbReference>
<feature type="binding site" evidence="4">
    <location>
        <position position="431"/>
    </location>
    <ligand>
        <name>ATP</name>
        <dbReference type="ChEBI" id="CHEBI:30616"/>
    </ligand>
</feature>
<dbReference type="SUPFAM" id="SSF52058">
    <property type="entry name" value="L domain-like"/>
    <property type="match status" value="1"/>
</dbReference>
<gene>
    <name evidence="9" type="primary">Aste57867_11136</name>
    <name evidence="8" type="ORF">As57867_011094</name>
    <name evidence="9" type="ORF">ASTE57867_11136</name>
</gene>
<keyword evidence="1" id="KW-0723">Serine/threonine-protein kinase</keyword>
<protein>
    <submittedName>
        <fullName evidence="9">Aste57867_11136 protein</fullName>
    </submittedName>
</protein>
<keyword evidence="3 4" id="KW-0067">ATP-binding</keyword>
<evidence type="ECO:0000256" key="2">
    <source>
        <dbReference type="ARBA" id="ARBA00022741"/>
    </source>
</evidence>
<dbReference type="SUPFAM" id="SSF56112">
    <property type="entry name" value="Protein kinase-like (PK-like)"/>
    <property type="match status" value="1"/>
</dbReference>
<feature type="transmembrane region" description="Helical" evidence="6">
    <location>
        <begin position="330"/>
        <end position="348"/>
    </location>
</feature>
<reference evidence="8" key="2">
    <citation type="submission" date="2019-06" db="EMBL/GenBank/DDBJ databases">
        <title>Genomics analysis of Aphanomyces spp. identifies a new class of oomycete effector associated with host adaptation.</title>
        <authorList>
            <person name="Gaulin E."/>
        </authorList>
    </citation>
    <scope>NUCLEOTIDE SEQUENCE</scope>
    <source>
        <strain evidence="8">CBS 578.67</strain>
    </source>
</reference>
<keyword evidence="1" id="KW-0808">Transferase</keyword>
<dbReference type="OrthoDB" id="72260at2759"/>
<dbReference type="GO" id="GO:0004674">
    <property type="term" value="F:protein serine/threonine kinase activity"/>
    <property type="evidence" value="ECO:0007669"/>
    <property type="project" value="UniProtKB-KW"/>
</dbReference>
<dbReference type="PANTHER" id="PTHR44329:SF214">
    <property type="entry name" value="PROTEIN KINASE DOMAIN-CONTAINING PROTEIN"/>
    <property type="match status" value="1"/>
</dbReference>
<dbReference type="EMBL" id="VJMH01005255">
    <property type="protein sequence ID" value="KAF0698232.1"/>
    <property type="molecule type" value="Genomic_DNA"/>
</dbReference>
<name>A0A485KS28_9STRA</name>
<dbReference type="Gene3D" id="1.10.510.10">
    <property type="entry name" value="Transferase(Phosphotransferase) domain 1"/>
    <property type="match status" value="1"/>
</dbReference>
<dbReference type="Gene3D" id="3.80.10.10">
    <property type="entry name" value="Ribonuclease Inhibitor"/>
    <property type="match status" value="1"/>
</dbReference>
<dbReference type="PROSITE" id="PS50011">
    <property type="entry name" value="PROTEIN_KINASE_DOM"/>
    <property type="match status" value="1"/>
</dbReference>
<dbReference type="InterPro" id="IPR008271">
    <property type="entry name" value="Ser/Thr_kinase_AS"/>
</dbReference>
<dbReference type="Proteomes" id="UP000332933">
    <property type="component" value="Unassembled WGS sequence"/>
</dbReference>
<dbReference type="AlphaFoldDB" id="A0A485KS28"/>